<dbReference type="Pfam" id="PF01381">
    <property type="entry name" value="HTH_3"/>
    <property type="match status" value="1"/>
</dbReference>
<name>A0A848ECI3_9PROT</name>
<reference evidence="7 8" key="1">
    <citation type="submission" date="2020-03" db="EMBL/GenBank/DDBJ databases">
        <authorList>
            <person name="Sun Q."/>
        </authorList>
    </citation>
    <scope>NUCLEOTIDE SEQUENCE [LARGE SCALE GENOMIC DNA]</scope>
    <source>
        <strain evidence="7 8">JC162</strain>
    </source>
</reference>
<feature type="region of interest" description="Disordered" evidence="5">
    <location>
        <begin position="459"/>
        <end position="494"/>
    </location>
</feature>
<dbReference type="InterPro" id="IPR026281">
    <property type="entry name" value="HTH_RamB"/>
</dbReference>
<gene>
    <name evidence="7" type="ORF">GWK16_07170</name>
</gene>
<dbReference type="Pfam" id="PF06114">
    <property type="entry name" value="Peptidase_M78"/>
    <property type="match status" value="1"/>
</dbReference>
<dbReference type="InterPro" id="IPR010982">
    <property type="entry name" value="Lambda_DNA-bd_dom_sf"/>
</dbReference>
<dbReference type="PANTHER" id="PTHR46797">
    <property type="entry name" value="HTH-TYPE TRANSCRIPTIONAL REGULATOR"/>
    <property type="match status" value="1"/>
</dbReference>
<dbReference type="GO" id="GO:0005829">
    <property type="term" value="C:cytosol"/>
    <property type="evidence" value="ECO:0007669"/>
    <property type="project" value="TreeGrafter"/>
</dbReference>
<dbReference type="InterPro" id="IPR001387">
    <property type="entry name" value="Cro/C1-type_HTH"/>
</dbReference>
<evidence type="ECO:0000313" key="7">
    <source>
        <dbReference type="EMBL" id="NMJ41015.1"/>
    </source>
</evidence>
<evidence type="ECO:0000256" key="2">
    <source>
        <dbReference type="ARBA" id="ARBA00023015"/>
    </source>
</evidence>
<evidence type="ECO:0000313" key="8">
    <source>
        <dbReference type="Proteomes" id="UP000548582"/>
    </source>
</evidence>
<dbReference type="SMART" id="SM00530">
    <property type="entry name" value="HTH_XRE"/>
    <property type="match status" value="1"/>
</dbReference>
<dbReference type="SUPFAM" id="SSF47413">
    <property type="entry name" value="lambda repressor-like DNA-binding domains"/>
    <property type="match status" value="1"/>
</dbReference>
<sequence length="494" mass="53126">MARPLIGRTVRRLRAERGLTQQALATRLGISASYLNLIEHDQRAVTASLLIKLTETLGVELAALSGSAERQLEAGLREVLSDPMLGLDEVPEPEVATLAASAPNAARAVLALYRAWRVAREDSSGLALPTGRRILLPNEETRDFFHDRANHFPALESAAEAIGRELGARPAEMNHAIAERLRRVHGLTVLVGPMDGALRRHDAAARVLHLSESLPRESRGFQMAFTLMLIEAREAVDQTLAGAEPSTPEAGQMIRIGLLNYAAGALLMPYAPYLAAARELRHDIEALAARFGVSFEQAAQRLSTLQRDGARGVPFFFLRVDPAGNVGKRFSAAGFPFARFGGSCPRWVVHEAFATPGRIRVQVARLPDGATFLTVARTVQGPAAHWGEPPPVHVVAMGCDIARAPDLVYADGLDLDTAAVGIGLSCRLCDRAECRSRAFPPLEHRLVLDPSVEGASPYAFEASSPRVSPGSSPATDRPSPGSSPPNPPRGRGRR</sequence>
<dbReference type="Gene3D" id="1.10.260.40">
    <property type="entry name" value="lambda repressor-like DNA-binding domains"/>
    <property type="match status" value="1"/>
</dbReference>
<evidence type="ECO:0000256" key="5">
    <source>
        <dbReference type="SAM" id="MobiDB-lite"/>
    </source>
</evidence>
<evidence type="ECO:0000256" key="3">
    <source>
        <dbReference type="ARBA" id="ARBA00023125"/>
    </source>
</evidence>
<dbReference type="PIRSF" id="PIRSF019251">
    <property type="entry name" value="Rv0465c"/>
    <property type="match status" value="1"/>
</dbReference>
<dbReference type="GO" id="GO:0003700">
    <property type="term" value="F:DNA-binding transcription factor activity"/>
    <property type="evidence" value="ECO:0007669"/>
    <property type="project" value="TreeGrafter"/>
</dbReference>
<dbReference type="PANTHER" id="PTHR46797:SF23">
    <property type="entry name" value="HTH-TYPE TRANSCRIPTIONAL REGULATOR SUTR"/>
    <property type="match status" value="1"/>
</dbReference>
<dbReference type="Pfam" id="PF09856">
    <property type="entry name" value="ScfRs"/>
    <property type="match status" value="1"/>
</dbReference>
<organism evidence="7 8">
    <name type="scientific">Neoroseomonas marina</name>
    <dbReference type="NCBI Taxonomy" id="1232220"/>
    <lineage>
        <taxon>Bacteria</taxon>
        <taxon>Pseudomonadati</taxon>
        <taxon>Pseudomonadota</taxon>
        <taxon>Alphaproteobacteria</taxon>
        <taxon>Acetobacterales</taxon>
        <taxon>Acetobacteraceae</taxon>
        <taxon>Neoroseomonas</taxon>
    </lineage>
</organism>
<dbReference type="RefSeq" id="WP_170053263.1">
    <property type="nucleotide sequence ID" value="NZ_JABBKX010000002.1"/>
</dbReference>
<protein>
    <submittedName>
        <fullName evidence="7">DUF2083 domain-containing protein</fullName>
    </submittedName>
</protein>
<comment type="similarity">
    <text evidence="1">Belongs to the short-chain fatty acyl-CoA assimilation regulator (ScfR) family.</text>
</comment>
<proteinExistence type="inferred from homology"/>
<evidence type="ECO:0000259" key="6">
    <source>
        <dbReference type="PROSITE" id="PS50943"/>
    </source>
</evidence>
<keyword evidence="3" id="KW-0238">DNA-binding</keyword>
<keyword evidence="4" id="KW-0804">Transcription</keyword>
<dbReference type="PROSITE" id="PS50943">
    <property type="entry name" value="HTH_CROC1"/>
    <property type="match status" value="1"/>
</dbReference>
<dbReference type="EMBL" id="JABBKX010000002">
    <property type="protein sequence ID" value="NMJ41015.1"/>
    <property type="molecule type" value="Genomic_DNA"/>
</dbReference>
<dbReference type="InterPro" id="IPR010359">
    <property type="entry name" value="IrrE_HExxH"/>
</dbReference>
<comment type="caution">
    <text evidence="7">The sequence shown here is derived from an EMBL/GenBank/DDBJ whole genome shotgun (WGS) entry which is preliminary data.</text>
</comment>
<accession>A0A848ECI3</accession>
<evidence type="ECO:0000256" key="4">
    <source>
        <dbReference type="ARBA" id="ARBA00023163"/>
    </source>
</evidence>
<dbReference type="AlphaFoldDB" id="A0A848ECI3"/>
<keyword evidence="8" id="KW-1185">Reference proteome</keyword>
<dbReference type="InterPro" id="IPR050807">
    <property type="entry name" value="TransReg_Diox_bact_type"/>
</dbReference>
<feature type="domain" description="HTH cro/C1-type" evidence="6">
    <location>
        <begin position="10"/>
        <end position="64"/>
    </location>
</feature>
<evidence type="ECO:0000256" key="1">
    <source>
        <dbReference type="ARBA" id="ARBA00007227"/>
    </source>
</evidence>
<keyword evidence="2" id="KW-0805">Transcription regulation</keyword>
<dbReference type="Proteomes" id="UP000548582">
    <property type="component" value="Unassembled WGS sequence"/>
</dbReference>
<dbReference type="GO" id="GO:0003677">
    <property type="term" value="F:DNA binding"/>
    <property type="evidence" value="ECO:0007669"/>
    <property type="project" value="UniProtKB-KW"/>
</dbReference>
<dbReference type="InterPro" id="IPR018653">
    <property type="entry name" value="ScfR_C"/>
</dbReference>
<feature type="compositionally biased region" description="Polar residues" evidence="5">
    <location>
        <begin position="465"/>
        <end position="474"/>
    </location>
</feature>
<dbReference type="CDD" id="cd00093">
    <property type="entry name" value="HTH_XRE"/>
    <property type="match status" value="1"/>
</dbReference>